<evidence type="ECO:0000259" key="14">
    <source>
        <dbReference type="SMART" id="SM00079"/>
    </source>
</evidence>
<evidence type="ECO:0000256" key="12">
    <source>
        <dbReference type="ARBA" id="ARBA00023303"/>
    </source>
</evidence>
<keyword evidence="4" id="KW-1003">Cell membrane</keyword>
<keyword evidence="12" id="KW-0407">Ion channel</keyword>
<evidence type="ECO:0000256" key="4">
    <source>
        <dbReference type="ARBA" id="ARBA00022475"/>
    </source>
</evidence>
<dbReference type="Gene3D" id="1.10.287.70">
    <property type="match status" value="1"/>
</dbReference>
<keyword evidence="6 13" id="KW-1133">Transmembrane helix</keyword>
<dbReference type="SUPFAM" id="SSF53850">
    <property type="entry name" value="Periplasmic binding protein-like II"/>
    <property type="match status" value="1"/>
</dbReference>
<evidence type="ECO:0000256" key="3">
    <source>
        <dbReference type="ARBA" id="ARBA00022448"/>
    </source>
</evidence>
<evidence type="ECO:0000256" key="2">
    <source>
        <dbReference type="ARBA" id="ARBA00008685"/>
    </source>
</evidence>
<accession>A0A6A4VTN8</accession>
<evidence type="ECO:0000256" key="6">
    <source>
        <dbReference type="ARBA" id="ARBA00022989"/>
    </source>
</evidence>
<dbReference type="Gene3D" id="3.40.190.10">
    <property type="entry name" value="Periplasmic binding protein-like II"/>
    <property type="match status" value="1"/>
</dbReference>
<evidence type="ECO:0000256" key="8">
    <source>
        <dbReference type="ARBA" id="ARBA00023136"/>
    </source>
</evidence>
<protein>
    <submittedName>
        <fullName evidence="15">Glutamate receptor</fullName>
    </submittedName>
</protein>
<evidence type="ECO:0000313" key="16">
    <source>
        <dbReference type="Proteomes" id="UP000440578"/>
    </source>
</evidence>
<dbReference type="GO" id="GO:0005886">
    <property type="term" value="C:plasma membrane"/>
    <property type="evidence" value="ECO:0007669"/>
    <property type="project" value="UniProtKB-SubCell"/>
</dbReference>
<dbReference type="Proteomes" id="UP000440578">
    <property type="component" value="Unassembled WGS sequence"/>
</dbReference>
<dbReference type="InterPro" id="IPR052192">
    <property type="entry name" value="Insect_Ionotropic_Sensory_Rcpt"/>
</dbReference>
<keyword evidence="9 15" id="KW-0675">Receptor</keyword>
<dbReference type="Pfam" id="PF00060">
    <property type="entry name" value="Lig_chan"/>
    <property type="match status" value="1"/>
</dbReference>
<feature type="domain" description="Ionotropic glutamate receptor C-terminal" evidence="14">
    <location>
        <begin position="28"/>
        <end position="396"/>
    </location>
</feature>
<dbReference type="InterPro" id="IPR001320">
    <property type="entry name" value="Iontro_rcpt_C"/>
</dbReference>
<evidence type="ECO:0000256" key="7">
    <source>
        <dbReference type="ARBA" id="ARBA00023065"/>
    </source>
</evidence>
<keyword evidence="3" id="KW-0813">Transport</keyword>
<evidence type="ECO:0000256" key="13">
    <source>
        <dbReference type="SAM" id="Phobius"/>
    </source>
</evidence>
<feature type="transmembrane region" description="Helical" evidence="13">
    <location>
        <begin position="416"/>
        <end position="436"/>
    </location>
</feature>
<dbReference type="InterPro" id="IPR019594">
    <property type="entry name" value="Glu/Gly-bd"/>
</dbReference>
<comment type="subcellular location">
    <subcellularLocation>
        <location evidence="1">Cell membrane</location>
        <topology evidence="1">Multi-pass membrane protein</topology>
    </subcellularLocation>
</comment>
<sequence>MARCAGLVSMGPSWASVEPNSAVPKDEELRISAFHDPPYFFITHHENGSHTYDGYLYQLWQMLACMVDLRYRIIPLTGGGYGRLSGNRTWTGVTGELTYGRADLALSWLGMTSNRTAVIDFLDVIPVSWYQDDFYVRSGPVTAPELRAKTFASLLRPLHEDVWWMLLGSLLVISVLLHVTVRVGRGISESELVAGQMSWGSCLLNTLRSVVGQGWDTMPDSLAARTVTLSSWILGMLLYASYTAKLMCHLTVPTPSRPLHSLHEFAAERDWIIAMEPGVSILDGWKVSDKPHERQMFQRVENGDRYIELYPTHDNKSGFNIDRVLFHADFRRLRYAIGQESCKLIRLLDTPPNPPIRAYMPIAKGRPALRDKLNRAMLELAETGLVDRIRNRWMTQLQRDCDAPTANYRPLSLTNLLAMLLIVPLAVVASVMLLALEQLYGRTGNWRRQQLVRLRERVSAQCDRYLTRRLEDETSLDGSRSNDVGTEKSLHPYHSISLNGEKAFGNGDAKKTIMKNLA</sequence>
<dbReference type="GO" id="GO:0050906">
    <property type="term" value="P:detection of stimulus involved in sensory perception"/>
    <property type="evidence" value="ECO:0007669"/>
    <property type="project" value="UniProtKB-ARBA"/>
</dbReference>
<gene>
    <name evidence="15" type="primary">GLRK_0</name>
    <name evidence="15" type="ORF">FJT64_007574</name>
</gene>
<dbReference type="EMBL" id="VIIS01001657">
    <property type="protein sequence ID" value="KAF0294790.1"/>
    <property type="molecule type" value="Genomic_DNA"/>
</dbReference>
<comment type="similarity">
    <text evidence="2">Belongs to the glutamate-gated ion channel (TC 1.A.10.1) family.</text>
</comment>
<keyword evidence="7" id="KW-0406">Ion transport</keyword>
<dbReference type="AlphaFoldDB" id="A0A6A4VTN8"/>
<evidence type="ECO:0000256" key="11">
    <source>
        <dbReference type="ARBA" id="ARBA00023286"/>
    </source>
</evidence>
<proteinExistence type="inferred from homology"/>
<comment type="caution">
    <text evidence="15">The sequence shown here is derived from an EMBL/GenBank/DDBJ whole genome shotgun (WGS) entry which is preliminary data.</text>
</comment>
<keyword evidence="5 13" id="KW-0812">Transmembrane</keyword>
<dbReference type="Pfam" id="PF10613">
    <property type="entry name" value="Lig_chan-Glu_bd"/>
    <property type="match status" value="1"/>
</dbReference>
<evidence type="ECO:0000256" key="9">
    <source>
        <dbReference type="ARBA" id="ARBA00023170"/>
    </source>
</evidence>
<dbReference type="SMART" id="SM00079">
    <property type="entry name" value="PBPe"/>
    <property type="match status" value="1"/>
</dbReference>
<dbReference type="GO" id="GO:0015276">
    <property type="term" value="F:ligand-gated monoatomic ion channel activity"/>
    <property type="evidence" value="ECO:0007669"/>
    <property type="project" value="InterPro"/>
</dbReference>
<keyword evidence="11" id="KW-1071">Ligand-gated ion channel</keyword>
<evidence type="ECO:0000313" key="15">
    <source>
        <dbReference type="EMBL" id="KAF0294790.1"/>
    </source>
</evidence>
<keyword evidence="10" id="KW-0325">Glycoprotein</keyword>
<reference evidence="15 16" key="1">
    <citation type="submission" date="2019-07" db="EMBL/GenBank/DDBJ databases">
        <title>Draft genome assembly of a fouling barnacle, Amphibalanus amphitrite (Darwin, 1854): The first reference genome for Thecostraca.</title>
        <authorList>
            <person name="Kim W."/>
        </authorList>
    </citation>
    <scope>NUCLEOTIDE SEQUENCE [LARGE SCALE GENOMIC DNA]</scope>
    <source>
        <strain evidence="15">SNU_AA5</strain>
        <tissue evidence="15">Soma without cirri and trophi</tissue>
    </source>
</reference>
<evidence type="ECO:0000256" key="5">
    <source>
        <dbReference type="ARBA" id="ARBA00022692"/>
    </source>
</evidence>
<evidence type="ECO:0000256" key="10">
    <source>
        <dbReference type="ARBA" id="ARBA00023180"/>
    </source>
</evidence>
<dbReference type="PANTHER" id="PTHR42643">
    <property type="entry name" value="IONOTROPIC RECEPTOR 20A-RELATED"/>
    <property type="match status" value="1"/>
</dbReference>
<dbReference type="PANTHER" id="PTHR42643:SF24">
    <property type="entry name" value="IONOTROPIC RECEPTOR 60A"/>
    <property type="match status" value="1"/>
</dbReference>
<evidence type="ECO:0000256" key="1">
    <source>
        <dbReference type="ARBA" id="ARBA00004651"/>
    </source>
</evidence>
<keyword evidence="16" id="KW-1185">Reference proteome</keyword>
<keyword evidence="8 13" id="KW-0472">Membrane</keyword>
<organism evidence="15 16">
    <name type="scientific">Amphibalanus amphitrite</name>
    <name type="common">Striped barnacle</name>
    <name type="synonym">Balanus amphitrite</name>
    <dbReference type="NCBI Taxonomy" id="1232801"/>
    <lineage>
        <taxon>Eukaryota</taxon>
        <taxon>Metazoa</taxon>
        <taxon>Ecdysozoa</taxon>
        <taxon>Arthropoda</taxon>
        <taxon>Crustacea</taxon>
        <taxon>Multicrustacea</taxon>
        <taxon>Cirripedia</taxon>
        <taxon>Thoracica</taxon>
        <taxon>Thoracicalcarea</taxon>
        <taxon>Balanomorpha</taxon>
        <taxon>Balanoidea</taxon>
        <taxon>Balanidae</taxon>
        <taxon>Amphibalaninae</taxon>
        <taxon>Amphibalanus</taxon>
    </lineage>
</organism>
<name>A0A6A4VTN8_AMPAM</name>